<reference evidence="2" key="1">
    <citation type="submission" date="2023-08" db="EMBL/GenBank/DDBJ databases">
        <authorList>
            <person name="Audoor S."/>
            <person name="Bilcke G."/>
        </authorList>
    </citation>
    <scope>NUCLEOTIDE SEQUENCE</scope>
</reference>
<dbReference type="EMBL" id="CAKOGP040001870">
    <property type="protein sequence ID" value="CAJ1954809.1"/>
    <property type="molecule type" value="Genomic_DNA"/>
</dbReference>
<dbReference type="AlphaFoldDB" id="A0AAD2FWK7"/>
<evidence type="ECO:0000313" key="2">
    <source>
        <dbReference type="EMBL" id="CAJ1954809.1"/>
    </source>
</evidence>
<name>A0AAD2FWK7_9STRA</name>
<accession>A0AAD2FWK7</accession>
<evidence type="ECO:0000313" key="3">
    <source>
        <dbReference type="Proteomes" id="UP001295423"/>
    </source>
</evidence>
<gene>
    <name evidence="2" type="ORF">CYCCA115_LOCUS15401</name>
</gene>
<evidence type="ECO:0000256" key="1">
    <source>
        <dbReference type="SAM" id="MobiDB-lite"/>
    </source>
</evidence>
<protein>
    <submittedName>
        <fullName evidence="2">Uncharacterized protein</fullName>
    </submittedName>
</protein>
<organism evidence="2 3">
    <name type="scientific">Cylindrotheca closterium</name>
    <dbReference type="NCBI Taxonomy" id="2856"/>
    <lineage>
        <taxon>Eukaryota</taxon>
        <taxon>Sar</taxon>
        <taxon>Stramenopiles</taxon>
        <taxon>Ochrophyta</taxon>
        <taxon>Bacillariophyta</taxon>
        <taxon>Bacillariophyceae</taxon>
        <taxon>Bacillariophycidae</taxon>
        <taxon>Bacillariales</taxon>
        <taxon>Bacillariaceae</taxon>
        <taxon>Cylindrotheca</taxon>
    </lineage>
</organism>
<sequence>MPSKTRSKPTRLSNSDFSPEEWEELNSAYPDKSNHKFQIRETTTPRDEDEEDEEGTALAIEGLGDDWIVEGSLDGFGGRAILQDENTEEIIAVILTEKCGMHFNYKLLTATPKHPKQKPYRIKIKGQKVYEHAVVKRQNYFLENYDIQEAGQDHVDYRVRGRDVGPLQFKVYDTESHKCCGAVTQKPGDGSWQVSAEDVINPKIMICLTAIASKALG</sequence>
<keyword evidence="3" id="KW-1185">Reference proteome</keyword>
<dbReference type="Proteomes" id="UP001295423">
    <property type="component" value="Unassembled WGS sequence"/>
</dbReference>
<feature type="region of interest" description="Disordered" evidence="1">
    <location>
        <begin position="1"/>
        <end position="54"/>
    </location>
</feature>
<proteinExistence type="predicted"/>
<comment type="caution">
    <text evidence="2">The sequence shown here is derived from an EMBL/GenBank/DDBJ whole genome shotgun (WGS) entry which is preliminary data.</text>
</comment>